<organism evidence="2 4">
    <name type="scientific">Dorea longicatena</name>
    <dbReference type="NCBI Taxonomy" id="88431"/>
    <lineage>
        <taxon>Bacteria</taxon>
        <taxon>Bacillati</taxon>
        <taxon>Bacillota</taxon>
        <taxon>Clostridia</taxon>
        <taxon>Lachnospirales</taxon>
        <taxon>Lachnospiraceae</taxon>
        <taxon>Dorea</taxon>
    </lineage>
</organism>
<name>A0A174SFN3_9FIRM</name>
<protein>
    <submittedName>
        <fullName evidence="2">Predicted membrane protein</fullName>
    </submittedName>
    <submittedName>
        <fullName evidence="3">Small multi-drug export protein</fullName>
    </submittedName>
</protein>
<feature type="transmembrane region" description="Helical" evidence="1">
    <location>
        <begin position="107"/>
        <end position="134"/>
    </location>
</feature>
<keyword evidence="1" id="KW-1133">Transmembrane helix</keyword>
<dbReference type="PANTHER" id="PTHR36007">
    <property type="entry name" value="TRANSPORT PROTEIN-RELATED"/>
    <property type="match status" value="1"/>
</dbReference>
<feature type="transmembrane region" description="Helical" evidence="1">
    <location>
        <begin position="21"/>
        <end position="46"/>
    </location>
</feature>
<dbReference type="RefSeq" id="WP_055284058.1">
    <property type="nucleotide sequence ID" value="NZ_CZAY01000018.1"/>
</dbReference>
<evidence type="ECO:0000313" key="3">
    <source>
        <dbReference type="EMBL" id="RHG05578.1"/>
    </source>
</evidence>
<evidence type="ECO:0000313" key="4">
    <source>
        <dbReference type="Proteomes" id="UP000095485"/>
    </source>
</evidence>
<feature type="transmembrane region" description="Helical" evidence="1">
    <location>
        <begin position="140"/>
        <end position="163"/>
    </location>
</feature>
<dbReference type="AlphaFoldDB" id="A0A174SFN3"/>
<reference evidence="3 5" key="2">
    <citation type="submission" date="2018-08" db="EMBL/GenBank/DDBJ databases">
        <title>A genome reference for cultivated species of the human gut microbiota.</title>
        <authorList>
            <person name="Zou Y."/>
            <person name="Xue W."/>
            <person name="Luo G."/>
        </authorList>
    </citation>
    <scope>NUCLEOTIDE SEQUENCE [LARGE SCALE GENOMIC DNA]</scope>
    <source>
        <strain evidence="3 5">AM23-13</strain>
    </source>
</reference>
<dbReference type="Proteomes" id="UP000095485">
    <property type="component" value="Unassembled WGS sequence"/>
</dbReference>
<evidence type="ECO:0000256" key="1">
    <source>
        <dbReference type="SAM" id="Phobius"/>
    </source>
</evidence>
<dbReference type="EMBL" id="QRHW01000025">
    <property type="protein sequence ID" value="RHG05578.1"/>
    <property type="molecule type" value="Genomic_DNA"/>
</dbReference>
<evidence type="ECO:0000313" key="5">
    <source>
        <dbReference type="Proteomes" id="UP000284112"/>
    </source>
</evidence>
<dbReference type="STRING" id="88431.ERS852423_00193"/>
<dbReference type="InterPro" id="IPR009577">
    <property type="entry name" value="Sm_multidrug_ex"/>
</dbReference>
<dbReference type="Proteomes" id="UP000284112">
    <property type="component" value="Unassembled WGS sequence"/>
</dbReference>
<evidence type="ECO:0000313" key="2">
    <source>
        <dbReference type="EMBL" id="CUP94020.1"/>
    </source>
</evidence>
<gene>
    <name evidence="3" type="ORF">DW641_12260</name>
    <name evidence="2" type="ORF">ERS852526_02367</name>
</gene>
<sequence length="170" mass="18360">MTNTLIHGIIDALSGSVSKEVIVFLISMIPILELRGALLVAGPILGVKVSTAIPLCIIGNIIPVPFILLLITPVFKWMKGTKTFKPLVDKLENKAMSKKDQIEKYEFWGLVLFVGIPLPGTGAWTGSLIAALLGMKFKKAFPAVVIGICMATVIMWFISYVLLGGIHLLG</sequence>
<accession>A0A174SFN3</accession>
<dbReference type="OrthoDB" id="360192at2"/>
<dbReference type="Pfam" id="PF06695">
    <property type="entry name" value="Sm_multidrug_ex"/>
    <property type="match status" value="1"/>
</dbReference>
<feature type="transmembrane region" description="Helical" evidence="1">
    <location>
        <begin position="52"/>
        <end position="75"/>
    </location>
</feature>
<dbReference type="GeneID" id="96229647"/>
<reference evidence="2 4" key="1">
    <citation type="submission" date="2015-09" db="EMBL/GenBank/DDBJ databases">
        <authorList>
            <consortium name="Pathogen Informatics"/>
        </authorList>
    </citation>
    <scope>NUCLEOTIDE SEQUENCE [LARGE SCALE GENOMIC DNA]</scope>
    <source>
        <strain evidence="2 4">2789STDY5834914</strain>
    </source>
</reference>
<dbReference type="PANTHER" id="PTHR36007:SF2">
    <property type="entry name" value="TRANSPORT PROTEIN-RELATED"/>
    <property type="match status" value="1"/>
</dbReference>
<keyword evidence="1" id="KW-0472">Membrane</keyword>
<proteinExistence type="predicted"/>
<dbReference type="EMBL" id="CZAY01000018">
    <property type="protein sequence ID" value="CUP94020.1"/>
    <property type="molecule type" value="Genomic_DNA"/>
</dbReference>
<keyword evidence="1" id="KW-0812">Transmembrane</keyword>